<feature type="compositionally biased region" description="Gly residues" evidence="1">
    <location>
        <begin position="163"/>
        <end position="188"/>
    </location>
</feature>
<proteinExistence type="predicted"/>
<comment type="caution">
    <text evidence="2">The sequence shown here is derived from an EMBL/GenBank/DDBJ whole genome shotgun (WGS) entry which is preliminary data.</text>
</comment>
<feature type="compositionally biased region" description="Low complexity" evidence="1">
    <location>
        <begin position="63"/>
        <end position="76"/>
    </location>
</feature>
<feature type="compositionally biased region" description="Basic and acidic residues" evidence="1">
    <location>
        <begin position="197"/>
        <end position="209"/>
    </location>
</feature>
<evidence type="ECO:0000313" key="3">
    <source>
        <dbReference type="Proteomes" id="UP001642406"/>
    </source>
</evidence>
<evidence type="ECO:0000256" key="1">
    <source>
        <dbReference type="SAM" id="MobiDB-lite"/>
    </source>
</evidence>
<evidence type="ECO:0000313" key="2">
    <source>
        <dbReference type="EMBL" id="CAK7228227.1"/>
    </source>
</evidence>
<dbReference type="EMBL" id="CAWUHC010000071">
    <property type="protein sequence ID" value="CAK7228227.1"/>
    <property type="molecule type" value="Genomic_DNA"/>
</dbReference>
<reference evidence="2 3" key="1">
    <citation type="submission" date="2024-01" db="EMBL/GenBank/DDBJ databases">
        <authorList>
            <person name="Allen C."/>
            <person name="Tagirdzhanova G."/>
        </authorList>
    </citation>
    <scope>NUCLEOTIDE SEQUENCE [LARGE SCALE GENOMIC DNA]</scope>
</reference>
<name>A0ABP0C9D9_9PEZI</name>
<dbReference type="Proteomes" id="UP001642406">
    <property type="component" value="Unassembled WGS sequence"/>
</dbReference>
<feature type="compositionally biased region" description="Polar residues" evidence="1">
    <location>
        <begin position="135"/>
        <end position="150"/>
    </location>
</feature>
<sequence length="429" mass="45385">MMNRQHVRSALVRTARSIIPTTAGPAFFSTTPPQAILKNIPGRQDRLAAAASEVSSLNDEAQDSASADTTTASPSPFQKPASPAGSNPHFSKAPPSRDGGDNNGQPRPKILNLRSLPRGGLSGGPGGRFPGPSGVSTPTPRFSRTGNPNPAFQGGDGAREGGRFTGGRFTGGRSGGPGRFTGRGGGGQRSPRRPTGRARDVRKREKEAVQEDEYEYPTQAMRDHMEAQSVGKPVVYEPALTLEGLLGYNPAVASSQANSSRGPVSTALRSMRVLADGYPFAGVQEEGASVTTTLHNPNLLIERLHEGKTVFFDTADERALVDKALHSNKVLAHLKKRKLPEDTTMIAPLPKAAKEAIVDAAVRGVYETTNKAKAAPSGSLLETYHRYQSLSYTYTEQQAASFDKKILELLPQAAGAAKAAKGGKARAKA</sequence>
<organism evidence="2 3">
    <name type="scientific">Sporothrix bragantina</name>
    <dbReference type="NCBI Taxonomy" id="671064"/>
    <lineage>
        <taxon>Eukaryota</taxon>
        <taxon>Fungi</taxon>
        <taxon>Dikarya</taxon>
        <taxon>Ascomycota</taxon>
        <taxon>Pezizomycotina</taxon>
        <taxon>Sordariomycetes</taxon>
        <taxon>Sordariomycetidae</taxon>
        <taxon>Ophiostomatales</taxon>
        <taxon>Ophiostomataceae</taxon>
        <taxon>Sporothrix</taxon>
    </lineage>
</organism>
<gene>
    <name evidence="2" type="ORF">SBRCBS47491_006831</name>
</gene>
<feature type="region of interest" description="Disordered" evidence="1">
    <location>
        <begin position="48"/>
        <end position="212"/>
    </location>
</feature>
<protein>
    <submittedName>
        <fullName evidence="2">Uncharacterized protein</fullName>
    </submittedName>
</protein>
<keyword evidence="3" id="KW-1185">Reference proteome</keyword>
<feature type="compositionally biased region" description="Gly residues" evidence="1">
    <location>
        <begin position="120"/>
        <end position="129"/>
    </location>
</feature>
<accession>A0ABP0C9D9</accession>